<name>A0A0U5G7F1_ASPCI</name>
<accession>A0A0U5G7F1</accession>
<dbReference type="PANTHER" id="PTHR31084:SF0">
    <property type="entry name" value="ALPHA-L-FUCOSIDASE 2"/>
    <property type="match status" value="1"/>
</dbReference>
<dbReference type="OrthoDB" id="2848340at2759"/>
<dbReference type="InterPro" id="IPR049053">
    <property type="entry name" value="AFCA-like_C"/>
</dbReference>
<dbReference type="SUPFAM" id="SSF48208">
    <property type="entry name" value="Six-hairpin glycosidases"/>
    <property type="match status" value="1"/>
</dbReference>
<protein>
    <submittedName>
        <fullName evidence="5">Putative Alpha-fucosidase (Eurofung)</fullName>
    </submittedName>
</protein>
<dbReference type="PIRSF" id="PIRSF007663">
    <property type="entry name" value="UCP007663"/>
    <property type="match status" value="1"/>
</dbReference>
<gene>
    <name evidence="5" type="ORF">ASPCAL09671</name>
</gene>
<evidence type="ECO:0000259" key="2">
    <source>
        <dbReference type="Pfam" id="PF14498"/>
    </source>
</evidence>
<dbReference type="InterPro" id="IPR027414">
    <property type="entry name" value="GH95_N_dom"/>
</dbReference>
<feature type="signal peptide" evidence="1">
    <location>
        <begin position="1"/>
        <end position="23"/>
    </location>
</feature>
<evidence type="ECO:0000259" key="3">
    <source>
        <dbReference type="Pfam" id="PF21307"/>
    </source>
</evidence>
<feature type="chain" id="PRO_5006857584" evidence="1">
    <location>
        <begin position="24"/>
        <end position="815"/>
    </location>
</feature>
<keyword evidence="6" id="KW-1185">Reference proteome</keyword>
<organism evidence="5 6">
    <name type="scientific">Aspergillus calidoustus</name>
    <dbReference type="NCBI Taxonomy" id="454130"/>
    <lineage>
        <taxon>Eukaryota</taxon>
        <taxon>Fungi</taxon>
        <taxon>Dikarya</taxon>
        <taxon>Ascomycota</taxon>
        <taxon>Pezizomycotina</taxon>
        <taxon>Eurotiomycetes</taxon>
        <taxon>Eurotiomycetidae</taxon>
        <taxon>Eurotiales</taxon>
        <taxon>Aspergillaceae</taxon>
        <taxon>Aspergillus</taxon>
        <taxon>Aspergillus subgen. Nidulantes</taxon>
    </lineage>
</organism>
<dbReference type="InterPro" id="IPR012341">
    <property type="entry name" value="6hp_glycosidase-like_sf"/>
</dbReference>
<sequence length="815" mass="89411">MKLHQSSAVFAILLASRPTHSAAADTAFLDPSRYLWYNEPAPHTDWENGVLPIGNGRLAGTIYGGVPDEVVTINENTIWSGPLQDRTPEHALEALPVAREMLLAGNISAAGDFIKSKMMHPVDSMRAYSYFGNLGVGFGHGDGDVEGYRRWLDTRRGDAGVEYVVNGVKYTREYIASFPAGVLAARFAASKKGALNLNATFSRAESVTGLQASAAGSAPWLRMSGSSGQPADENPIIFTGQASFKAKGARVTASDGTLIITGATTVDVFLDVETNYRYATQDKIDSEIQRKLNSALKKGYDRVKQEALKDSSSLLGRASINLGQSSDEKRALPTDERVLHARSGIMDDPELVTLAWNYGRHMLVASSRNTAESIDLPANLQGIWNNKTTAAWGGKYTININTEMNYWPAGQTNIIETQEPLFDLFKVAQPRAEALARDMYNCSGVVIHHNLDLWGDPAPVDNYTSSSMWPMGAAWLVTHLIDHYRFTGDKQLLSETVYPYLLDVARFYQCYTFEHNGYRVTGPSLSPENTFYVPDNWSIAGAEAAMDIEIQMDNQLLYEVFHNLLEAAAELGISNKDKNVASAKSFLAKIHPPRIGSKGQIQEWRLDYDLRARGHRHLSPLYGLHPGTQFSPLVNTTLAAAAEILLEERADGGSGSTGWSNAWFINQYARLHRGSDVWAQITKWFSLYPTKNLWNTDKGVTFQIDGNFGVVSGITEMLLQSTSQSLAADGIVHLLPALPDAVPSGSATGLLARGGFEVDVEWQAGKLRRAVVRSNLGRELQVRVADGEQVRVNNQVYRGPIRTKKEGVYVVTLGG</sequence>
<feature type="domain" description="Glycosyl hydrolase family 95 catalytic" evidence="4">
    <location>
        <begin position="299"/>
        <end position="718"/>
    </location>
</feature>
<dbReference type="Pfam" id="PF21307">
    <property type="entry name" value="Glyco_hydro_95_C"/>
    <property type="match status" value="1"/>
</dbReference>
<dbReference type="Gene3D" id="1.50.10.10">
    <property type="match status" value="1"/>
</dbReference>
<evidence type="ECO:0000313" key="6">
    <source>
        <dbReference type="Proteomes" id="UP000054771"/>
    </source>
</evidence>
<feature type="domain" description="Glycosyl hydrolase family 95 N-terminal" evidence="2">
    <location>
        <begin position="35"/>
        <end position="277"/>
    </location>
</feature>
<evidence type="ECO:0000256" key="1">
    <source>
        <dbReference type="SAM" id="SignalP"/>
    </source>
</evidence>
<reference evidence="6" key="1">
    <citation type="journal article" date="2016" name="Genome Announc.">
        <title>Draft genome sequences of fungus Aspergillus calidoustus.</title>
        <authorList>
            <person name="Horn F."/>
            <person name="Linde J."/>
            <person name="Mattern D.J."/>
            <person name="Walther G."/>
            <person name="Guthke R."/>
            <person name="Scherlach K."/>
            <person name="Martin K."/>
            <person name="Brakhage A.A."/>
            <person name="Petzke L."/>
            <person name="Valiante V."/>
        </authorList>
    </citation>
    <scope>NUCLEOTIDE SEQUENCE [LARGE SCALE GENOMIC DNA]</scope>
    <source>
        <strain evidence="6">SF006504</strain>
    </source>
</reference>
<dbReference type="OMA" id="SMWPMGA"/>
<evidence type="ECO:0000259" key="4">
    <source>
        <dbReference type="Pfam" id="PF22124"/>
    </source>
</evidence>
<proteinExistence type="predicted"/>
<dbReference type="GO" id="GO:0004560">
    <property type="term" value="F:alpha-L-fucosidase activity"/>
    <property type="evidence" value="ECO:0007669"/>
    <property type="project" value="InterPro"/>
</dbReference>
<dbReference type="InterPro" id="IPR016518">
    <property type="entry name" value="Alpha-L-fucosidase"/>
</dbReference>
<dbReference type="InterPro" id="IPR054363">
    <property type="entry name" value="GH95_cat"/>
</dbReference>
<dbReference type="Proteomes" id="UP000054771">
    <property type="component" value="Unassembled WGS sequence"/>
</dbReference>
<dbReference type="Pfam" id="PF22124">
    <property type="entry name" value="Glyco_hydro_95_cat"/>
    <property type="match status" value="1"/>
</dbReference>
<dbReference type="Pfam" id="PF14498">
    <property type="entry name" value="Glyco_hyd_65N_2"/>
    <property type="match status" value="1"/>
</dbReference>
<dbReference type="InterPro" id="IPR008928">
    <property type="entry name" value="6-hairpin_glycosidase_sf"/>
</dbReference>
<feature type="domain" description="Alpha fucosidase A-like C-terminal" evidence="3">
    <location>
        <begin position="729"/>
        <end position="796"/>
    </location>
</feature>
<dbReference type="PANTHER" id="PTHR31084">
    <property type="entry name" value="ALPHA-L-FUCOSIDASE 2"/>
    <property type="match status" value="1"/>
</dbReference>
<dbReference type="FunFam" id="1.50.10.10:FF:000028">
    <property type="entry name" value="Alpha-L-fucosidase 2"/>
    <property type="match status" value="1"/>
</dbReference>
<evidence type="ECO:0000313" key="5">
    <source>
        <dbReference type="EMBL" id="CEL06494.1"/>
    </source>
</evidence>
<dbReference type="AlphaFoldDB" id="A0A0U5G7F1"/>
<keyword evidence="1" id="KW-0732">Signal</keyword>
<dbReference type="GO" id="GO:0005975">
    <property type="term" value="P:carbohydrate metabolic process"/>
    <property type="evidence" value="ECO:0007669"/>
    <property type="project" value="InterPro"/>
</dbReference>
<dbReference type="EMBL" id="CDMC01000008">
    <property type="protein sequence ID" value="CEL06494.1"/>
    <property type="molecule type" value="Genomic_DNA"/>
</dbReference>